<protein>
    <submittedName>
        <fullName evidence="1">Radical SAM domain protein</fullName>
    </submittedName>
</protein>
<dbReference type="AlphaFoldDB" id="I4B3J5"/>
<gene>
    <name evidence="1" type="ordered locus">Turpa_1204</name>
</gene>
<proteinExistence type="predicted"/>
<dbReference type="InterPro" id="IPR007197">
    <property type="entry name" value="rSAM"/>
</dbReference>
<reference evidence="1 2" key="1">
    <citation type="submission" date="2012-06" db="EMBL/GenBank/DDBJ databases">
        <title>The complete chromosome of genome of Turneriella parva DSM 21527.</title>
        <authorList>
            <consortium name="US DOE Joint Genome Institute (JGI-PGF)"/>
            <person name="Lucas S."/>
            <person name="Han J."/>
            <person name="Lapidus A."/>
            <person name="Bruce D."/>
            <person name="Goodwin L."/>
            <person name="Pitluck S."/>
            <person name="Peters L."/>
            <person name="Kyrpides N."/>
            <person name="Mavromatis K."/>
            <person name="Ivanova N."/>
            <person name="Mikhailova N."/>
            <person name="Chertkov O."/>
            <person name="Detter J.C."/>
            <person name="Tapia R."/>
            <person name="Han C."/>
            <person name="Land M."/>
            <person name="Hauser L."/>
            <person name="Markowitz V."/>
            <person name="Cheng J.-F."/>
            <person name="Hugenholtz P."/>
            <person name="Woyke T."/>
            <person name="Wu D."/>
            <person name="Gronow S."/>
            <person name="Wellnitz S."/>
            <person name="Brambilla E."/>
            <person name="Klenk H.-P."/>
            <person name="Eisen J.A."/>
        </authorList>
    </citation>
    <scope>NUCLEOTIDE SEQUENCE [LARGE SCALE GENOMIC DNA]</scope>
    <source>
        <strain evidence="2">ATCC BAA-1111 / DSM 21527 / NCTC 11395 / H</strain>
    </source>
</reference>
<dbReference type="SFLD" id="SFLDS00029">
    <property type="entry name" value="Radical_SAM"/>
    <property type="match status" value="1"/>
</dbReference>
<dbReference type="InterPro" id="IPR058240">
    <property type="entry name" value="rSAM_sf"/>
</dbReference>
<dbReference type="GO" id="GO:1904047">
    <property type="term" value="F:S-adenosyl-L-methionine binding"/>
    <property type="evidence" value="ECO:0007669"/>
    <property type="project" value="TreeGrafter"/>
</dbReference>
<dbReference type="PATRIC" id="fig|869212.3.peg.1189"/>
<dbReference type="Pfam" id="PF20903">
    <property type="entry name" value="SPL"/>
    <property type="match status" value="1"/>
</dbReference>
<evidence type="ECO:0000313" key="1">
    <source>
        <dbReference type="EMBL" id="AFM11852.1"/>
    </source>
</evidence>
<dbReference type="GO" id="GO:0051539">
    <property type="term" value="F:4 iron, 4 sulfur cluster binding"/>
    <property type="evidence" value="ECO:0007669"/>
    <property type="project" value="TreeGrafter"/>
</dbReference>
<dbReference type="SUPFAM" id="SSF102114">
    <property type="entry name" value="Radical SAM enzymes"/>
    <property type="match status" value="1"/>
</dbReference>
<dbReference type="Gene3D" id="3.40.50.12110">
    <property type="match status" value="1"/>
</dbReference>
<evidence type="ECO:0000313" key="2">
    <source>
        <dbReference type="Proteomes" id="UP000006048"/>
    </source>
</evidence>
<dbReference type="InterPro" id="IPR049539">
    <property type="entry name" value="SPL"/>
</dbReference>
<dbReference type="GO" id="GO:0042601">
    <property type="term" value="C:endospore-forming forespore"/>
    <property type="evidence" value="ECO:0007669"/>
    <property type="project" value="TreeGrafter"/>
</dbReference>
<sequence>MQIDTLYLEKGARDYAAAARIVEKLNPQKIEEIEDYQTIFSKRRTPYLSKRDTRNVFVAVKRGALVKEAPAAYGYGSDDLHYYYIHAYNCVYECEYCYLQGYFSSPDLVLFVNHDEIIRDMRAIAAASAAQRVWFHAGEFSDSLALSHITAELADYWQFFSETPNAYLELRTKSINLTAMRQLKPINNAVVSFSLSTHTQAARHDRDAPTASQRLAAMQRLKELGFRLGVHFDPLIYAPDFGSNFEAIVCDLSERVGFAGIDYISLGVVRFAKDVYREAKENYPASDIFARNFIQGTDHKMRYVRPLRLQMLELGREILKKHGCPEDKIYFCME</sequence>
<dbReference type="HOGENOM" id="CLU_030330_0_0_12"/>
<dbReference type="Gene3D" id="3.80.30.30">
    <property type="match status" value="1"/>
</dbReference>
<dbReference type="PANTHER" id="PTHR37822:SF2">
    <property type="entry name" value="SPORE PHOTOPRODUCT LYASE"/>
    <property type="match status" value="1"/>
</dbReference>
<dbReference type="PANTHER" id="PTHR37822">
    <property type="entry name" value="SPORE PHOTOPRODUCT LYASE-RELATED"/>
    <property type="match status" value="1"/>
</dbReference>
<dbReference type="STRING" id="869212.Turpa_1204"/>
<name>I4B3J5_TURPD</name>
<dbReference type="GO" id="GO:0003913">
    <property type="term" value="F:DNA photolyase activity"/>
    <property type="evidence" value="ECO:0007669"/>
    <property type="project" value="TreeGrafter"/>
</dbReference>
<accession>I4B3J5</accession>
<organism evidence="1 2">
    <name type="scientific">Turneriella parva (strain ATCC BAA-1111 / DSM 21527 / NCTC 11395 / H)</name>
    <name type="common">Leptospira parva</name>
    <dbReference type="NCBI Taxonomy" id="869212"/>
    <lineage>
        <taxon>Bacteria</taxon>
        <taxon>Pseudomonadati</taxon>
        <taxon>Spirochaetota</taxon>
        <taxon>Spirochaetia</taxon>
        <taxon>Leptospirales</taxon>
        <taxon>Leptospiraceae</taxon>
        <taxon>Turneriella</taxon>
    </lineage>
</organism>
<dbReference type="Proteomes" id="UP000006048">
    <property type="component" value="Chromosome"/>
</dbReference>
<dbReference type="KEGG" id="tpx:Turpa_1204"/>
<dbReference type="EMBL" id="CP002959">
    <property type="protein sequence ID" value="AFM11852.1"/>
    <property type="molecule type" value="Genomic_DNA"/>
</dbReference>
<keyword evidence="2" id="KW-1185">Reference proteome</keyword>